<dbReference type="EMBL" id="CP044082">
    <property type="protein sequence ID" value="QEU10736.1"/>
    <property type="molecule type" value="Genomic_DNA"/>
</dbReference>
<keyword evidence="1" id="KW-0472">Membrane</keyword>
<organism evidence="2 5">
    <name type="scientific">Paracoccus yeei</name>
    <dbReference type="NCBI Taxonomy" id="147645"/>
    <lineage>
        <taxon>Bacteria</taxon>
        <taxon>Pseudomonadati</taxon>
        <taxon>Pseudomonadota</taxon>
        <taxon>Alphaproteobacteria</taxon>
        <taxon>Rhodobacterales</taxon>
        <taxon>Paracoccaceae</taxon>
        <taxon>Paracoccus</taxon>
    </lineage>
</organism>
<dbReference type="EMBL" id="CP031080">
    <property type="protein sequence ID" value="AYF03550.1"/>
    <property type="molecule type" value="Genomic_DNA"/>
</dbReference>
<dbReference type="eggNOG" id="ENOG50313SA">
    <property type="taxonomic scope" value="Bacteria"/>
</dbReference>
<dbReference type="RefSeq" id="WP_080620087.1">
    <property type="nucleotide sequence ID" value="NZ_CALTWI010000001.1"/>
</dbReference>
<accession>A0A1V0GMJ3</accession>
<geneLocation type="plasmid" evidence="2">
    <name>unnamed2</name>
</geneLocation>
<dbReference type="EMBL" id="CP020440">
    <property type="protein sequence ID" value="ARC35073.1"/>
    <property type="molecule type" value="Genomic_DNA"/>
</dbReference>
<reference evidence="4 7" key="5">
    <citation type="submission" date="2019-09" db="EMBL/GenBank/DDBJ databases">
        <title>FDA dAtabase for Regulatory Grade micrObial Sequences (FDA-ARGOS): Supporting development and validation of Infectious Disease Dx tests.</title>
        <authorList>
            <person name="Sciortino C."/>
            <person name="Tallon L."/>
            <person name="Sadzewicz L."/>
            <person name="Vavikolanu K."/>
            <person name="Mehta A."/>
            <person name="Aluvathingal J."/>
            <person name="Nadendla S."/>
            <person name="Nandy P."/>
            <person name="Geyer C."/>
            <person name="Yan Y."/>
            <person name="Sichtig H."/>
        </authorList>
    </citation>
    <scope>NUCLEOTIDE SEQUENCE [LARGE SCALE GENOMIC DNA]</scope>
    <source>
        <strain evidence="4 7">FDAARGOS_643</strain>
        <plasmid evidence="4 7">unnamed4</plasmid>
    </source>
</reference>
<dbReference type="AlphaFoldDB" id="A0A1V0GMJ3"/>
<proteinExistence type="predicted"/>
<evidence type="ECO:0000256" key="1">
    <source>
        <dbReference type="SAM" id="Phobius"/>
    </source>
</evidence>
<evidence type="ECO:0000313" key="6">
    <source>
        <dbReference type="Proteomes" id="UP000272010"/>
    </source>
</evidence>
<geneLocation type="plasmid" evidence="4 7">
    <name>unnamed4</name>
</geneLocation>
<keyword evidence="2" id="KW-0614">Plasmid</keyword>
<dbReference type="KEGG" id="pye:A6J80_00770"/>
<dbReference type="Proteomes" id="UP000272010">
    <property type="component" value="Plasmid pYEE2"/>
</dbReference>
<keyword evidence="1" id="KW-1133">Transmembrane helix</keyword>
<reference evidence="2" key="2">
    <citation type="submission" date="2017-12" db="EMBL/GenBank/DDBJ databases">
        <title>FDA dAtabase for Regulatory Grade micrObial Sequences (FDA-ARGOS): Supporting development and validation of Infectious Disease Dx tests.</title>
        <authorList>
            <person name="Campos J."/>
            <person name="Goldberg B."/>
            <person name="Tallon L."/>
            <person name="Sadzewicz L."/>
            <person name="Sengamalay N."/>
            <person name="Ott S."/>
            <person name="Godinez A."/>
            <person name="Nagaraj S."/>
            <person name="Vyas G."/>
            <person name="Aluvathingal J."/>
            <person name="Nadendla S."/>
            <person name="Geyer C."/>
            <person name="Nandy P."/>
            <person name="Hobson J."/>
            <person name="Sichtig H."/>
        </authorList>
    </citation>
    <scope>NUCLEOTIDE SEQUENCE</scope>
    <source>
        <strain evidence="2">FDAARGOS_252</strain>
        <plasmid evidence="2">unnamed2</plasmid>
    </source>
</reference>
<dbReference type="Proteomes" id="UP000191257">
    <property type="component" value="Plasmid unnamed2"/>
</dbReference>
<gene>
    <name evidence="2" type="ORF">A6J80_00770</name>
    <name evidence="4" type="ORF">FOB51_22495</name>
    <name evidence="3" type="ORF">PY32053_04011</name>
</gene>
<evidence type="ECO:0000313" key="2">
    <source>
        <dbReference type="EMBL" id="ARC35073.1"/>
    </source>
</evidence>
<evidence type="ECO:0000313" key="5">
    <source>
        <dbReference type="Proteomes" id="UP000191257"/>
    </source>
</evidence>
<reference evidence="3" key="3">
    <citation type="journal article" date="2018" name="Front. Microbiol.">
        <title>Genome Structure of the Opportunistic Pathogen Paracoccus yeei (Alphaproteobacteria) and Identification of Putative Virulence Factors.</title>
        <authorList>
            <person name="Lasek R."/>
            <person name="Szuplewska M."/>
            <person name="Mitura M."/>
            <person name="Decewicz P."/>
            <person name="Chmielowska C."/>
            <person name="Pawlot A."/>
            <person name="Sentkowska D."/>
            <person name="Czarnecki J."/>
            <person name="Bartosik D."/>
        </authorList>
    </citation>
    <scope>NUCLEOTIDE SEQUENCE</scope>
    <source>
        <strain evidence="3">CCUG 32053</strain>
        <plasmid evidence="3">pYEE2</plasmid>
    </source>
</reference>
<geneLocation type="plasmid" evidence="3">
    <name>pYEE2</name>
</geneLocation>
<sequence>MTLDRDQNWLMRLCCGLIWFAMSLALVLEVALLIGWLVGHVGLAFRIGVILHLLGWLWVLRCDRRHRD</sequence>
<dbReference type="Proteomes" id="UP000324507">
    <property type="component" value="Plasmid unnamed4"/>
</dbReference>
<evidence type="ECO:0000313" key="4">
    <source>
        <dbReference type="EMBL" id="QEU10736.1"/>
    </source>
</evidence>
<feature type="transmembrane region" description="Helical" evidence="1">
    <location>
        <begin position="43"/>
        <end position="60"/>
    </location>
</feature>
<evidence type="ECO:0000313" key="3">
    <source>
        <dbReference type="EMBL" id="AYF03550.1"/>
    </source>
</evidence>
<feature type="transmembrane region" description="Helical" evidence="1">
    <location>
        <begin position="12"/>
        <end position="37"/>
    </location>
</feature>
<keyword evidence="5" id="KW-1185">Reference proteome</keyword>
<protein>
    <submittedName>
        <fullName evidence="2">Uncharacterized protein</fullName>
    </submittedName>
</protein>
<reference evidence="6" key="4">
    <citation type="submission" date="2018-07" db="EMBL/GenBank/DDBJ databases">
        <title>Genome Structure of the Opportunistic Pathogen Paracoccus yeei (Alphaproteobacteria) and Identification of Putative Virulence Factors.</title>
        <authorList>
            <person name="Lasek R."/>
            <person name="Szuplewska M."/>
            <person name="Mitura M."/>
            <person name="Decewicz P."/>
            <person name="Chmielowska C."/>
            <person name="Pawlot A."/>
            <person name="Sentkowska D."/>
            <person name="Czarnecki J."/>
            <person name="Bartosik D."/>
        </authorList>
    </citation>
    <scope>NUCLEOTIDE SEQUENCE [LARGE SCALE GENOMIC DNA]</scope>
    <source>
        <strain evidence="6">CCUG 32053</strain>
        <plasmid evidence="6">pyee2</plasmid>
    </source>
</reference>
<name>A0A1V0GMJ3_9RHOB</name>
<evidence type="ECO:0000313" key="7">
    <source>
        <dbReference type="Proteomes" id="UP000324507"/>
    </source>
</evidence>
<reference evidence="5" key="1">
    <citation type="submission" date="2017-03" db="EMBL/GenBank/DDBJ databases">
        <title>FDA dAtabase for Regulatory Grade micrObial Sequences (FDA-ARGOS): Supporting development and validation of Infectious Disease Dx tests.</title>
        <authorList>
            <person name="Minogue T."/>
            <person name="Wolcott M."/>
            <person name="Wasieloski L."/>
            <person name="Aguilar W."/>
            <person name="Moore D."/>
            <person name="Tallon L."/>
            <person name="Sadzewicz L."/>
            <person name="Sengamalay N."/>
            <person name="Ott S."/>
            <person name="Godinez A."/>
            <person name="Nagaraj S."/>
            <person name="Nadendla S."/>
            <person name="Geyer C."/>
            <person name="Sichtig H."/>
        </authorList>
    </citation>
    <scope>NUCLEOTIDE SEQUENCE [LARGE SCALE GENOMIC DNA]</scope>
    <source>
        <strain evidence="5">FDAARGOS_252</strain>
        <plasmid evidence="5">Plasmid unnamed2</plasmid>
    </source>
</reference>
<keyword evidence="1" id="KW-0812">Transmembrane</keyword>
<geneLocation type="plasmid" evidence="6">
    <name>pyee2</name>
</geneLocation>